<feature type="region of interest" description="Disordered" evidence="1">
    <location>
        <begin position="174"/>
        <end position="213"/>
    </location>
</feature>
<accession>A0A176WL52</accession>
<evidence type="ECO:0000313" key="2">
    <source>
        <dbReference type="EMBL" id="OAE32956.1"/>
    </source>
</evidence>
<feature type="compositionally biased region" description="Basic and acidic residues" evidence="1">
    <location>
        <begin position="196"/>
        <end position="213"/>
    </location>
</feature>
<proteinExistence type="predicted"/>
<reference evidence="2" key="1">
    <citation type="submission" date="2016-03" db="EMBL/GenBank/DDBJ databases">
        <title>Mechanisms controlling the formation of the plant cell surface in tip-growing cells are functionally conserved among land plants.</title>
        <authorList>
            <person name="Honkanen S."/>
            <person name="Jones V.A."/>
            <person name="Morieri G."/>
            <person name="Champion C."/>
            <person name="Hetherington A.J."/>
            <person name="Kelly S."/>
            <person name="Saint-Marcoux D."/>
            <person name="Proust H."/>
            <person name="Prescott H."/>
            <person name="Dolan L."/>
        </authorList>
    </citation>
    <scope>NUCLEOTIDE SEQUENCE [LARGE SCALE GENOMIC DNA]</scope>
    <source>
        <tissue evidence="2">Whole gametophyte</tissue>
    </source>
</reference>
<gene>
    <name evidence="2" type="ORF">AXG93_673s1330</name>
</gene>
<dbReference type="EMBL" id="LVLJ01000698">
    <property type="protein sequence ID" value="OAE32956.1"/>
    <property type="molecule type" value="Genomic_DNA"/>
</dbReference>
<evidence type="ECO:0000256" key="1">
    <source>
        <dbReference type="SAM" id="MobiDB-lite"/>
    </source>
</evidence>
<comment type="caution">
    <text evidence="2">The sequence shown here is derived from an EMBL/GenBank/DDBJ whole genome shotgun (WGS) entry which is preliminary data.</text>
</comment>
<keyword evidence="3" id="KW-1185">Reference proteome</keyword>
<dbReference type="Proteomes" id="UP000077202">
    <property type="component" value="Unassembled WGS sequence"/>
</dbReference>
<sequence length="252" mass="26921">MTPSSPPWNSLFLPPDSVFEALNFCSSDRPIDRRKSNGGLWPLASAHVSSRLRCQGITKAGGGVSERAIGLSMADGCNYVQNLAEEMLVFETVQLLGVGGDSSAMTQDTIAVCRPRLPPECSSTPQIVPLPSSHETMKPRAGHPDPAQQDLPSRQEQWTSLTSSTADHCRIVSGHDPLNSPPFADSDVDFTGDYARTADGEDPRLSSGRRSDAARGGYGYGLVALVPKKGQCQKGGAGDDCCLCLPCSYCYR</sequence>
<evidence type="ECO:0000313" key="3">
    <source>
        <dbReference type="Proteomes" id="UP000077202"/>
    </source>
</evidence>
<organism evidence="2 3">
    <name type="scientific">Marchantia polymorpha subsp. ruderalis</name>
    <dbReference type="NCBI Taxonomy" id="1480154"/>
    <lineage>
        <taxon>Eukaryota</taxon>
        <taxon>Viridiplantae</taxon>
        <taxon>Streptophyta</taxon>
        <taxon>Embryophyta</taxon>
        <taxon>Marchantiophyta</taxon>
        <taxon>Marchantiopsida</taxon>
        <taxon>Marchantiidae</taxon>
        <taxon>Marchantiales</taxon>
        <taxon>Marchantiaceae</taxon>
        <taxon>Marchantia</taxon>
    </lineage>
</organism>
<dbReference type="AlphaFoldDB" id="A0A176WL52"/>
<protein>
    <submittedName>
        <fullName evidence="2">Uncharacterized protein</fullName>
    </submittedName>
</protein>
<name>A0A176WL52_MARPO</name>
<feature type="region of interest" description="Disordered" evidence="1">
    <location>
        <begin position="122"/>
        <end position="157"/>
    </location>
</feature>